<feature type="compositionally biased region" description="Gly residues" evidence="3">
    <location>
        <begin position="217"/>
        <end position="229"/>
    </location>
</feature>
<name>K2QLJ6_9FLAO</name>
<dbReference type="EC" id="1.15.1.1" evidence="2"/>
<organism evidence="5 6">
    <name type="scientific">Galbibacter marinus</name>
    <dbReference type="NCBI Taxonomy" id="555500"/>
    <lineage>
        <taxon>Bacteria</taxon>
        <taxon>Pseudomonadati</taxon>
        <taxon>Bacteroidota</taxon>
        <taxon>Flavobacteriia</taxon>
        <taxon>Flavobacteriales</taxon>
        <taxon>Flavobacteriaceae</taxon>
        <taxon>Galbibacter</taxon>
    </lineage>
</organism>
<dbReference type="GO" id="GO:0004784">
    <property type="term" value="F:superoxide dismutase activity"/>
    <property type="evidence" value="ECO:0007669"/>
    <property type="project" value="UniProtKB-EC"/>
</dbReference>
<keyword evidence="2" id="KW-0560">Oxidoreductase</keyword>
<dbReference type="eggNOG" id="COG2032">
    <property type="taxonomic scope" value="Bacteria"/>
</dbReference>
<dbReference type="PATRIC" id="fig|555500.3.peg.1413"/>
<dbReference type="InterPro" id="IPR024134">
    <property type="entry name" value="SOD_Cu/Zn_/chaperone"/>
</dbReference>
<comment type="cofactor">
    <cofactor evidence="2">
        <name>Cu cation</name>
        <dbReference type="ChEBI" id="CHEBI:23378"/>
    </cofactor>
    <text evidence="2">Binds 1 copper ion per subunit.</text>
</comment>
<dbReference type="Pfam" id="PF00080">
    <property type="entry name" value="Sod_Cu"/>
    <property type="match status" value="1"/>
</dbReference>
<accession>K2QLJ6</accession>
<dbReference type="GO" id="GO:0005507">
    <property type="term" value="F:copper ion binding"/>
    <property type="evidence" value="ECO:0007669"/>
    <property type="project" value="InterPro"/>
</dbReference>
<dbReference type="InterPro" id="IPR036423">
    <property type="entry name" value="SOD-like_Cu/Zn_dom_sf"/>
</dbReference>
<proteinExistence type="inferred from homology"/>
<comment type="catalytic activity">
    <reaction evidence="2">
        <text>2 superoxide + 2 H(+) = H2O2 + O2</text>
        <dbReference type="Rhea" id="RHEA:20696"/>
        <dbReference type="ChEBI" id="CHEBI:15378"/>
        <dbReference type="ChEBI" id="CHEBI:15379"/>
        <dbReference type="ChEBI" id="CHEBI:16240"/>
        <dbReference type="ChEBI" id="CHEBI:18421"/>
        <dbReference type="EC" id="1.15.1.1"/>
    </reaction>
</comment>
<feature type="domain" description="Superoxide dismutase copper/zinc binding" evidence="4">
    <location>
        <begin position="95"/>
        <end position="226"/>
    </location>
</feature>
<comment type="function">
    <text evidence="2">Destroys radicals which are normally produced within the cells and which are toxic to biological systems.</text>
</comment>
<dbReference type="Gene3D" id="2.60.40.200">
    <property type="entry name" value="Superoxide dismutase, copper/zinc binding domain"/>
    <property type="match status" value="1"/>
</dbReference>
<reference evidence="5 6" key="1">
    <citation type="journal article" date="2012" name="J. Bacteriol.">
        <title>Genome Sequence of Galbibacter marinum Type Strain ck-I2-15.</title>
        <authorList>
            <person name="Lai Q."/>
            <person name="Li C."/>
            <person name="Shao Z."/>
        </authorList>
    </citation>
    <scope>NUCLEOTIDE SEQUENCE [LARGE SCALE GENOMIC DNA]</scope>
    <source>
        <strain evidence="6">ck-I2-15</strain>
    </source>
</reference>
<feature type="region of interest" description="Disordered" evidence="3">
    <location>
        <begin position="208"/>
        <end position="229"/>
    </location>
</feature>
<evidence type="ECO:0000313" key="5">
    <source>
        <dbReference type="EMBL" id="EKF55647.1"/>
    </source>
</evidence>
<dbReference type="SUPFAM" id="SSF49329">
    <property type="entry name" value="Cu,Zn superoxide dismutase-like"/>
    <property type="match status" value="1"/>
</dbReference>
<gene>
    <name evidence="5" type="ORF">I215_06822</name>
</gene>
<sequence length="229" mass="24577">MLAIKVIEPKVAYHKTTILKQLNNLILNTMILKRIQLLLLASILVLGVSCKQNSKKEDSSVSGAESTTTEMKTPEKKEEVKKVKVAMESKSDSNVSGNVVFKEENGKVSMTAVFDGLTPGEHAIHLHENADCSAADGSSAGGHWNPTFEKHGKWGDSEGYHKGDIGNFQADENGNGTITFDTDQWCIGCGDEKKDILGKSVIVHQGTDDFTSQPSGDAGGRISCGGVIQ</sequence>
<dbReference type="InterPro" id="IPR018152">
    <property type="entry name" value="SOD_Cu/Zn_BS"/>
</dbReference>
<keyword evidence="2" id="KW-0186">Copper</keyword>
<dbReference type="EMBL" id="AMSG01000006">
    <property type="protein sequence ID" value="EKF55647.1"/>
    <property type="molecule type" value="Genomic_DNA"/>
</dbReference>
<evidence type="ECO:0000256" key="1">
    <source>
        <dbReference type="ARBA" id="ARBA00010457"/>
    </source>
</evidence>
<evidence type="ECO:0000256" key="2">
    <source>
        <dbReference type="RuleBase" id="RU000393"/>
    </source>
</evidence>
<dbReference type="PROSITE" id="PS00332">
    <property type="entry name" value="SOD_CU_ZN_2"/>
    <property type="match status" value="1"/>
</dbReference>
<dbReference type="AlphaFoldDB" id="K2QLJ6"/>
<evidence type="ECO:0000259" key="4">
    <source>
        <dbReference type="Pfam" id="PF00080"/>
    </source>
</evidence>
<comment type="similarity">
    <text evidence="1 2">Belongs to the Cu-Zn superoxide dismutase family.</text>
</comment>
<comment type="cofactor">
    <cofactor evidence="2">
        <name>Zn(2+)</name>
        <dbReference type="ChEBI" id="CHEBI:29105"/>
    </cofactor>
    <text evidence="2">Binds 1 zinc ion per subunit.</text>
</comment>
<dbReference type="PANTHER" id="PTHR10003">
    <property type="entry name" value="SUPEROXIDE DISMUTASE CU-ZN -RELATED"/>
    <property type="match status" value="1"/>
</dbReference>
<keyword evidence="2" id="KW-0862">Zinc</keyword>
<dbReference type="CDD" id="cd00305">
    <property type="entry name" value="Cu-Zn_Superoxide_Dismutase"/>
    <property type="match status" value="1"/>
</dbReference>
<protein>
    <recommendedName>
        <fullName evidence="2">Superoxide dismutase [Cu-Zn]</fullName>
        <ecNumber evidence="2">1.15.1.1</ecNumber>
    </recommendedName>
</protein>
<feature type="compositionally biased region" description="Basic and acidic residues" evidence="3">
    <location>
        <begin position="72"/>
        <end position="81"/>
    </location>
</feature>
<dbReference type="STRING" id="555500.I215_06822"/>
<comment type="caution">
    <text evidence="5">The sequence shown here is derived from an EMBL/GenBank/DDBJ whole genome shotgun (WGS) entry which is preliminary data.</text>
</comment>
<dbReference type="Proteomes" id="UP000007364">
    <property type="component" value="Unassembled WGS sequence"/>
</dbReference>
<evidence type="ECO:0000313" key="6">
    <source>
        <dbReference type="Proteomes" id="UP000007364"/>
    </source>
</evidence>
<keyword evidence="2" id="KW-0479">Metal-binding</keyword>
<feature type="region of interest" description="Disordered" evidence="3">
    <location>
        <begin position="55"/>
        <end position="81"/>
    </location>
</feature>
<evidence type="ECO:0000256" key="3">
    <source>
        <dbReference type="SAM" id="MobiDB-lite"/>
    </source>
</evidence>
<keyword evidence="6" id="KW-1185">Reference proteome</keyword>
<dbReference type="InterPro" id="IPR001424">
    <property type="entry name" value="SOD_Cu_Zn_dom"/>
</dbReference>